<dbReference type="Gramene" id="TraesARI4A03G02221170.1">
    <property type="protein sequence ID" value="TraesARI4A03G02221170.1"/>
    <property type="gene ID" value="TraesARI4A03G02221170"/>
</dbReference>
<dbReference type="Gramene" id="TraesRN4A0101010100.1">
    <property type="protein sequence ID" value="TraesRN4A0101010100.1"/>
    <property type="gene ID" value="TraesRN4A0101010100"/>
</dbReference>
<dbReference type="Gramene" id="TraesWEE_scaffold_054098_01G000200.1">
    <property type="protein sequence ID" value="TraesWEE_scaffold_054098_01G000200.1"/>
    <property type="gene ID" value="TraesWEE_scaffold_054098_01G000200"/>
</dbReference>
<dbReference type="EnsemblPlants" id="TraesCS4A02G386000.1">
    <property type="protein sequence ID" value="TraesCS4A02G386000.1"/>
    <property type="gene ID" value="TraesCS4A02G386000"/>
</dbReference>
<dbReference type="AlphaFoldDB" id="A0A3B6I3R9"/>
<dbReference type="Gramene" id="TraesJAG4A03G02184030.1">
    <property type="protein sequence ID" value="TraesJAG4A03G02184030.1"/>
    <property type="gene ID" value="TraesJAG4A03G02184030"/>
</dbReference>
<organism evidence="2">
    <name type="scientific">Triticum aestivum</name>
    <name type="common">Wheat</name>
    <dbReference type="NCBI Taxonomy" id="4565"/>
    <lineage>
        <taxon>Eukaryota</taxon>
        <taxon>Viridiplantae</taxon>
        <taxon>Streptophyta</taxon>
        <taxon>Embryophyta</taxon>
        <taxon>Tracheophyta</taxon>
        <taxon>Spermatophyta</taxon>
        <taxon>Magnoliopsida</taxon>
        <taxon>Liliopsida</taxon>
        <taxon>Poales</taxon>
        <taxon>Poaceae</taxon>
        <taxon>BOP clade</taxon>
        <taxon>Pooideae</taxon>
        <taxon>Triticodae</taxon>
        <taxon>Triticeae</taxon>
        <taxon>Triticinae</taxon>
        <taxon>Triticum</taxon>
    </lineage>
</organism>
<feature type="signal peptide" evidence="1">
    <location>
        <begin position="1"/>
        <end position="21"/>
    </location>
</feature>
<reference evidence="2" key="2">
    <citation type="submission" date="2018-10" db="UniProtKB">
        <authorList>
            <consortium name="EnsemblPlants"/>
        </authorList>
    </citation>
    <scope>IDENTIFICATION</scope>
</reference>
<dbReference type="Gramene" id="TraesCLE_scaffold_057554_01G000100.1">
    <property type="protein sequence ID" value="TraesCLE_scaffold_057554_01G000100.1"/>
    <property type="gene ID" value="TraesCLE_scaffold_057554_01G000100"/>
</dbReference>
<dbReference type="OMA" id="KNGECYK"/>
<dbReference type="Proteomes" id="UP000019116">
    <property type="component" value="Chromosome 4A"/>
</dbReference>
<feature type="chain" id="PRO_5043175478" evidence="1">
    <location>
        <begin position="22"/>
        <end position="106"/>
    </location>
</feature>
<dbReference type="PaxDb" id="4565-Traes_4AL_668E51F15.1"/>
<dbReference type="Gramene" id="TraesCS4A02G386000.1">
    <property type="protein sequence ID" value="TraesCS4A02G386000.1"/>
    <property type="gene ID" value="TraesCS4A02G386000"/>
</dbReference>
<name>A0A3B6I3R9_WHEAT</name>
<sequence length="106" mass="11838">MRGSSLVQATMIFFIGCLVLCAQCAVDNKQTMVNQDDHAANTNTNATIVNSTSVGESKKTELFCSLYLVCYFNFELRAKCYCCQNKNGECYKTKSECLQKCHSYNG</sequence>
<keyword evidence="3" id="KW-1185">Reference proteome</keyword>
<dbReference type="Gramene" id="TraesNOR4A03G02205020.1">
    <property type="protein sequence ID" value="TraesNOR4A03G02205020.1"/>
    <property type="gene ID" value="TraesNOR4A03G02205020"/>
</dbReference>
<dbReference type="PROSITE" id="PS51257">
    <property type="entry name" value="PROKAR_LIPOPROTEIN"/>
    <property type="match status" value="1"/>
</dbReference>
<keyword evidence="1" id="KW-0732">Signal</keyword>
<reference evidence="2" key="1">
    <citation type="submission" date="2018-08" db="EMBL/GenBank/DDBJ databases">
        <authorList>
            <person name="Rossello M."/>
        </authorList>
    </citation>
    <scope>NUCLEOTIDE SEQUENCE [LARGE SCALE GENOMIC DNA]</scope>
    <source>
        <strain evidence="2">cv. Chinese Spring</strain>
    </source>
</reference>
<evidence type="ECO:0000313" key="2">
    <source>
        <dbReference type="EnsemblPlants" id="TraesCS4A02G386000.1"/>
    </source>
</evidence>
<proteinExistence type="predicted"/>
<protein>
    <submittedName>
        <fullName evidence="2">Uncharacterized protein</fullName>
    </submittedName>
</protein>
<evidence type="ECO:0000313" key="3">
    <source>
        <dbReference type="Proteomes" id="UP000019116"/>
    </source>
</evidence>
<evidence type="ECO:0000256" key="1">
    <source>
        <dbReference type="SAM" id="SignalP"/>
    </source>
</evidence>
<accession>A0A3B6I3R9</accession>
<dbReference type="Gramene" id="TraesCS4A03G0961500.1">
    <property type="protein sequence ID" value="TraesCS4A03G0961500.1.CDS"/>
    <property type="gene ID" value="TraesCS4A03G0961500"/>
</dbReference>
<dbReference type="Gramene" id="TraesROB_scaffold_057574_01G000200.1">
    <property type="protein sequence ID" value="TraesROB_scaffold_057574_01G000200.1"/>
    <property type="gene ID" value="TraesROB_scaffold_057574_01G000200"/>
</dbReference>